<dbReference type="EnsemblProtists" id="EKX54659">
    <property type="protein sequence ID" value="EKX54659"/>
    <property type="gene ID" value="GUITHDRAFT_100134"/>
</dbReference>
<dbReference type="HOGENOM" id="CLU_1753181_0_0_1"/>
<dbReference type="EMBL" id="JH992967">
    <property type="protein sequence ID" value="EKX54659.1"/>
    <property type="molecule type" value="Genomic_DNA"/>
</dbReference>
<dbReference type="NCBIfam" id="TIGR01571">
    <property type="entry name" value="A_thal_Cys_rich"/>
    <property type="match status" value="1"/>
</dbReference>
<dbReference type="Proteomes" id="UP000011087">
    <property type="component" value="Unassembled WGS sequence"/>
</dbReference>
<name>L1K251_GUITC</name>
<accession>L1K251</accession>
<organism evidence="1">
    <name type="scientific">Guillardia theta (strain CCMP2712)</name>
    <name type="common">Cryptophyte</name>
    <dbReference type="NCBI Taxonomy" id="905079"/>
    <lineage>
        <taxon>Eukaryota</taxon>
        <taxon>Cryptophyceae</taxon>
        <taxon>Pyrenomonadales</taxon>
        <taxon>Geminigeraceae</taxon>
        <taxon>Guillardia</taxon>
    </lineage>
</organism>
<protein>
    <submittedName>
        <fullName evidence="1 2">Uncharacterized protein</fullName>
    </submittedName>
</protein>
<evidence type="ECO:0000313" key="1">
    <source>
        <dbReference type="EMBL" id="EKX54659.1"/>
    </source>
</evidence>
<reference evidence="3" key="2">
    <citation type="submission" date="2012-11" db="EMBL/GenBank/DDBJ databases">
        <authorList>
            <person name="Kuo A."/>
            <person name="Curtis B.A."/>
            <person name="Tanifuji G."/>
            <person name="Burki F."/>
            <person name="Gruber A."/>
            <person name="Irimia M."/>
            <person name="Maruyama S."/>
            <person name="Arias M.C."/>
            <person name="Ball S.G."/>
            <person name="Gile G.H."/>
            <person name="Hirakawa Y."/>
            <person name="Hopkins J.F."/>
            <person name="Rensing S.A."/>
            <person name="Schmutz J."/>
            <person name="Symeonidi A."/>
            <person name="Elias M."/>
            <person name="Eveleigh R.J."/>
            <person name="Herman E.K."/>
            <person name="Klute M.J."/>
            <person name="Nakayama T."/>
            <person name="Obornik M."/>
            <person name="Reyes-Prieto A."/>
            <person name="Armbrust E.V."/>
            <person name="Aves S.J."/>
            <person name="Beiko R.G."/>
            <person name="Coutinho P."/>
            <person name="Dacks J.B."/>
            <person name="Durnford D.G."/>
            <person name="Fast N.M."/>
            <person name="Green B.R."/>
            <person name="Grisdale C."/>
            <person name="Hempe F."/>
            <person name="Henrissat B."/>
            <person name="Hoppner M.P."/>
            <person name="Ishida K.-I."/>
            <person name="Kim E."/>
            <person name="Koreny L."/>
            <person name="Kroth P.G."/>
            <person name="Liu Y."/>
            <person name="Malik S.-B."/>
            <person name="Maier U.G."/>
            <person name="McRose D."/>
            <person name="Mock T."/>
            <person name="Neilson J.A."/>
            <person name="Onodera N.T."/>
            <person name="Poole A.M."/>
            <person name="Pritham E.J."/>
            <person name="Richards T.A."/>
            <person name="Rocap G."/>
            <person name="Roy S.W."/>
            <person name="Sarai C."/>
            <person name="Schaack S."/>
            <person name="Shirato S."/>
            <person name="Slamovits C.H."/>
            <person name="Spencer D.F."/>
            <person name="Suzuki S."/>
            <person name="Worden A.Z."/>
            <person name="Zauner S."/>
            <person name="Barry K."/>
            <person name="Bell C."/>
            <person name="Bharti A.K."/>
            <person name="Crow J.A."/>
            <person name="Grimwood J."/>
            <person name="Kramer R."/>
            <person name="Lindquist E."/>
            <person name="Lucas S."/>
            <person name="Salamov A."/>
            <person name="McFadden G.I."/>
            <person name="Lane C.E."/>
            <person name="Keeling P.J."/>
            <person name="Gray M.W."/>
            <person name="Grigoriev I.V."/>
            <person name="Archibald J.M."/>
        </authorList>
    </citation>
    <scope>NUCLEOTIDE SEQUENCE</scope>
    <source>
        <strain evidence="3">CCMP2712</strain>
    </source>
</reference>
<dbReference type="KEGG" id="gtt:GUITHDRAFT_100134"/>
<dbReference type="PANTHER" id="PTHR15907">
    <property type="entry name" value="DUF614 FAMILY PROTEIN-RELATED"/>
    <property type="match status" value="1"/>
</dbReference>
<dbReference type="PaxDb" id="55529-EKX54659"/>
<reference evidence="1 3" key="1">
    <citation type="journal article" date="2012" name="Nature">
        <title>Algal genomes reveal evolutionary mosaicism and the fate of nucleomorphs.</title>
        <authorList>
            <consortium name="DOE Joint Genome Institute"/>
            <person name="Curtis B.A."/>
            <person name="Tanifuji G."/>
            <person name="Burki F."/>
            <person name="Gruber A."/>
            <person name="Irimia M."/>
            <person name="Maruyama S."/>
            <person name="Arias M.C."/>
            <person name="Ball S.G."/>
            <person name="Gile G.H."/>
            <person name="Hirakawa Y."/>
            <person name="Hopkins J.F."/>
            <person name="Kuo A."/>
            <person name="Rensing S.A."/>
            <person name="Schmutz J."/>
            <person name="Symeonidi A."/>
            <person name="Elias M."/>
            <person name="Eveleigh R.J."/>
            <person name="Herman E.K."/>
            <person name="Klute M.J."/>
            <person name="Nakayama T."/>
            <person name="Obornik M."/>
            <person name="Reyes-Prieto A."/>
            <person name="Armbrust E.V."/>
            <person name="Aves S.J."/>
            <person name="Beiko R.G."/>
            <person name="Coutinho P."/>
            <person name="Dacks J.B."/>
            <person name="Durnford D.G."/>
            <person name="Fast N.M."/>
            <person name="Green B.R."/>
            <person name="Grisdale C.J."/>
            <person name="Hempel F."/>
            <person name="Henrissat B."/>
            <person name="Hoppner M.P."/>
            <person name="Ishida K."/>
            <person name="Kim E."/>
            <person name="Koreny L."/>
            <person name="Kroth P.G."/>
            <person name="Liu Y."/>
            <person name="Malik S.B."/>
            <person name="Maier U.G."/>
            <person name="McRose D."/>
            <person name="Mock T."/>
            <person name="Neilson J.A."/>
            <person name="Onodera N.T."/>
            <person name="Poole A.M."/>
            <person name="Pritham E.J."/>
            <person name="Richards T.A."/>
            <person name="Rocap G."/>
            <person name="Roy S.W."/>
            <person name="Sarai C."/>
            <person name="Schaack S."/>
            <person name="Shirato S."/>
            <person name="Slamovits C.H."/>
            <person name="Spencer D.F."/>
            <person name="Suzuki S."/>
            <person name="Worden A.Z."/>
            <person name="Zauner S."/>
            <person name="Barry K."/>
            <person name="Bell C."/>
            <person name="Bharti A.K."/>
            <person name="Crow J.A."/>
            <person name="Grimwood J."/>
            <person name="Kramer R."/>
            <person name="Lindquist E."/>
            <person name="Lucas S."/>
            <person name="Salamov A."/>
            <person name="McFadden G.I."/>
            <person name="Lane C.E."/>
            <person name="Keeling P.J."/>
            <person name="Gray M.W."/>
            <person name="Grigoriev I.V."/>
            <person name="Archibald J.M."/>
        </authorList>
    </citation>
    <scope>NUCLEOTIDE SEQUENCE</scope>
    <source>
        <strain evidence="1 3">CCMP2712</strain>
    </source>
</reference>
<sequence length="149" mass="16377">MTGPGEEGQWSSGLCDCFSDCRLCIVTTIPVVNGLSQGQAYTVVDGHEGIIQEPLCGIVVPLVGEFLCTPLLCIQLAMLRNKFHQPPHNIQNSTFCPEIVEDVVCSVLCWWCTLQQIQRHMQSVNAGYKGPVYLFAPDTTNTMNDAKDS</sequence>
<evidence type="ECO:0000313" key="2">
    <source>
        <dbReference type="EnsemblProtists" id="EKX54659"/>
    </source>
</evidence>
<dbReference type="Pfam" id="PF04749">
    <property type="entry name" value="PLAC8"/>
    <property type="match status" value="1"/>
</dbReference>
<dbReference type="OrthoDB" id="1045822at2759"/>
<keyword evidence="3" id="KW-1185">Reference proteome</keyword>
<dbReference type="RefSeq" id="XP_005841639.1">
    <property type="nucleotide sequence ID" value="XM_005841582.1"/>
</dbReference>
<dbReference type="GeneID" id="17311269"/>
<gene>
    <name evidence="1" type="ORF">GUITHDRAFT_100134</name>
</gene>
<proteinExistence type="predicted"/>
<evidence type="ECO:0000313" key="3">
    <source>
        <dbReference type="Proteomes" id="UP000011087"/>
    </source>
</evidence>
<reference evidence="2" key="3">
    <citation type="submission" date="2016-03" db="UniProtKB">
        <authorList>
            <consortium name="EnsemblProtists"/>
        </authorList>
    </citation>
    <scope>IDENTIFICATION</scope>
</reference>
<dbReference type="AlphaFoldDB" id="L1K251"/>
<dbReference type="InterPro" id="IPR006461">
    <property type="entry name" value="PLAC_motif_containing"/>
</dbReference>